<reference evidence="1" key="1">
    <citation type="submission" date="2023-07" db="EMBL/GenBank/DDBJ databases">
        <authorList>
            <consortium name="CYATHOMIX"/>
        </authorList>
    </citation>
    <scope>NUCLEOTIDE SEQUENCE</scope>
    <source>
        <strain evidence="1">N/A</strain>
    </source>
</reference>
<dbReference type="AlphaFoldDB" id="A0AA36HED0"/>
<feature type="non-terminal residue" evidence="1">
    <location>
        <position position="1"/>
    </location>
</feature>
<protein>
    <submittedName>
        <fullName evidence="1">Uncharacterized protein</fullName>
    </submittedName>
</protein>
<dbReference type="EMBL" id="CATQJL010000326">
    <property type="protein sequence ID" value="CAJ0608700.1"/>
    <property type="molecule type" value="Genomic_DNA"/>
</dbReference>
<gene>
    <name evidence="1" type="ORF">CYNAS_LOCUS20683</name>
</gene>
<keyword evidence="2" id="KW-1185">Reference proteome</keyword>
<dbReference type="Proteomes" id="UP001176961">
    <property type="component" value="Unassembled WGS sequence"/>
</dbReference>
<sequence length="66" mass="7445">RLVNLSCFHLLLNRNSRNRLVPGPAWRASYPSMSNSELEICPTGLDPVHKSGLAFGRVFFLLSLQF</sequence>
<proteinExistence type="predicted"/>
<name>A0AA36HED0_CYLNA</name>
<accession>A0AA36HED0</accession>
<comment type="caution">
    <text evidence="1">The sequence shown here is derived from an EMBL/GenBank/DDBJ whole genome shotgun (WGS) entry which is preliminary data.</text>
</comment>
<organism evidence="1 2">
    <name type="scientific">Cylicocyclus nassatus</name>
    <name type="common">Nematode worm</name>
    <dbReference type="NCBI Taxonomy" id="53992"/>
    <lineage>
        <taxon>Eukaryota</taxon>
        <taxon>Metazoa</taxon>
        <taxon>Ecdysozoa</taxon>
        <taxon>Nematoda</taxon>
        <taxon>Chromadorea</taxon>
        <taxon>Rhabditida</taxon>
        <taxon>Rhabditina</taxon>
        <taxon>Rhabditomorpha</taxon>
        <taxon>Strongyloidea</taxon>
        <taxon>Strongylidae</taxon>
        <taxon>Cylicocyclus</taxon>
    </lineage>
</organism>
<evidence type="ECO:0000313" key="2">
    <source>
        <dbReference type="Proteomes" id="UP001176961"/>
    </source>
</evidence>
<evidence type="ECO:0000313" key="1">
    <source>
        <dbReference type="EMBL" id="CAJ0608700.1"/>
    </source>
</evidence>